<feature type="transmembrane region" description="Helical" evidence="8">
    <location>
        <begin position="177"/>
        <end position="197"/>
    </location>
</feature>
<evidence type="ECO:0000259" key="9">
    <source>
        <dbReference type="Pfam" id="PF03600"/>
    </source>
</evidence>
<evidence type="ECO:0000256" key="2">
    <source>
        <dbReference type="ARBA" id="ARBA00009843"/>
    </source>
</evidence>
<feature type="domain" description="Citrate transporter-like" evidence="9">
    <location>
        <begin position="20"/>
        <end position="332"/>
    </location>
</feature>
<dbReference type="PRINTS" id="PR00758">
    <property type="entry name" value="ARSENICPUMP"/>
</dbReference>
<feature type="transmembrane region" description="Helical" evidence="8">
    <location>
        <begin position="243"/>
        <end position="262"/>
    </location>
</feature>
<feature type="transmembrane region" description="Helical" evidence="8">
    <location>
        <begin position="121"/>
        <end position="150"/>
    </location>
</feature>
<evidence type="ECO:0000256" key="1">
    <source>
        <dbReference type="ARBA" id="ARBA00004651"/>
    </source>
</evidence>
<keyword evidence="6 8" id="KW-1133">Transmembrane helix</keyword>
<dbReference type="STRING" id="311410.LA5095_04664"/>
<dbReference type="AlphaFoldDB" id="A0A0M7A182"/>
<sequence length="415" mass="45385">MPLSLIVSIFVFFMIAIRQWLPDWLKIWMIMTIGAVIVLVTGNISPSEALNAVDWDVIAYLFGVFAISHALFASGISEKVSNWICADSRSIPQILFFFILFVTAISAVLTNDAAAAIGTPIAIAIAASLGISAALPLIALCVSVTVGSMFSPVGNPQNLLIVADGHFTNPVGVFLEWLAVPALISLVFTLLWFWFCFKRAPKGGAPEHVTPDEQTMRRWPALLATGLLCVLVLTDSIAHDSDWLPDLPLGALSLIAAIPLFVFSSQRVQLVKEVDWHTLIFFVSMFIVTGAVLKSGALQEWLSPWHDQLGEPILVTSIAFFGSQVFSNVPLVEIYLNLLRDHDVPTLMLLSGISTLAGNLFILSAASNVIIVQQSEKHGVTPFQFWQFTRYVLPVTVVSLLVCYLWVAFLVSVSE</sequence>
<dbReference type="RefSeq" id="WP_082442543.1">
    <property type="nucleotide sequence ID" value="NZ_CANKXR010000006.1"/>
</dbReference>
<proteinExistence type="inferred from homology"/>
<keyword evidence="5 8" id="KW-0812">Transmembrane</keyword>
<feature type="transmembrane region" description="Helical" evidence="8">
    <location>
        <begin position="348"/>
        <end position="371"/>
    </location>
</feature>
<evidence type="ECO:0000313" key="11">
    <source>
        <dbReference type="Proteomes" id="UP000049983"/>
    </source>
</evidence>
<gene>
    <name evidence="10" type="primary">ybiR</name>
    <name evidence="10" type="ORF">LA5096_01643</name>
</gene>
<reference evidence="11" key="1">
    <citation type="submission" date="2015-07" db="EMBL/GenBank/DDBJ databases">
        <authorList>
            <person name="Rodrigo-Torres Lidia"/>
            <person name="Arahal R.David."/>
        </authorList>
    </citation>
    <scope>NUCLEOTIDE SEQUENCE [LARGE SCALE GENOMIC DNA]</scope>
    <source>
        <strain evidence="11">CECT 5096</strain>
    </source>
</reference>
<keyword evidence="3" id="KW-0813">Transport</keyword>
<feature type="transmembrane region" description="Helical" evidence="8">
    <location>
        <begin position="218"/>
        <end position="237"/>
    </location>
</feature>
<evidence type="ECO:0000256" key="8">
    <source>
        <dbReference type="SAM" id="Phobius"/>
    </source>
</evidence>
<evidence type="ECO:0000256" key="5">
    <source>
        <dbReference type="ARBA" id="ARBA00022692"/>
    </source>
</evidence>
<dbReference type="EMBL" id="CXWC01000003">
    <property type="protein sequence ID" value="CTQ68010.1"/>
    <property type="molecule type" value="Genomic_DNA"/>
</dbReference>
<keyword evidence="7 8" id="KW-0472">Membrane</keyword>
<comment type="similarity">
    <text evidence="2">Belongs to the CitM (TC 2.A.11) transporter family.</text>
</comment>
<dbReference type="PANTHER" id="PTHR43302">
    <property type="entry name" value="TRANSPORTER ARSB-RELATED"/>
    <property type="match status" value="1"/>
</dbReference>
<evidence type="ECO:0000313" key="10">
    <source>
        <dbReference type="EMBL" id="CTQ68010.1"/>
    </source>
</evidence>
<dbReference type="PANTHER" id="PTHR43302:SF5">
    <property type="entry name" value="TRANSPORTER ARSB-RELATED"/>
    <property type="match status" value="1"/>
</dbReference>
<evidence type="ECO:0000256" key="7">
    <source>
        <dbReference type="ARBA" id="ARBA00023136"/>
    </source>
</evidence>
<evidence type="ECO:0000256" key="4">
    <source>
        <dbReference type="ARBA" id="ARBA00022475"/>
    </source>
</evidence>
<evidence type="ECO:0000256" key="6">
    <source>
        <dbReference type="ARBA" id="ARBA00022989"/>
    </source>
</evidence>
<comment type="subcellular location">
    <subcellularLocation>
        <location evidence="1">Cell membrane</location>
        <topology evidence="1">Multi-pass membrane protein</topology>
    </subcellularLocation>
</comment>
<feature type="transmembrane region" description="Helical" evidence="8">
    <location>
        <begin position="57"/>
        <end position="76"/>
    </location>
</feature>
<keyword evidence="11" id="KW-1185">Reference proteome</keyword>
<dbReference type="Proteomes" id="UP000049983">
    <property type="component" value="Unassembled WGS sequence"/>
</dbReference>
<protein>
    <submittedName>
        <fullName evidence="10">Inner membrane protein YbiR</fullName>
    </submittedName>
</protein>
<feature type="transmembrane region" description="Helical" evidence="8">
    <location>
        <begin position="28"/>
        <end position="45"/>
    </location>
</feature>
<name>A0A0M7A182_9HYPH</name>
<feature type="transmembrane region" description="Helical" evidence="8">
    <location>
        <begin position="274"/>
        <end position="293"/>
    </location>
</feature>
<dbReference type="GO" id="GO:0015105">
    <property type="term" value="F:arsenite transmembrane transporter activity"/>
    <property type="evidence" value="ECO:0007669"/>
    <property type="project" value="InterPro"/>
</dbReference>
<dbReference type="InterPro" id="IPR000802">
    <property type="entry name" value="Arsenical_pump_ArsB"/>
</dbReference>
<feature type="transmembrane region" description="Helical" evidence="8">
    <location>
        <begin position="313"/>
        <end position="336"/>
    </location>
</feature>
<feature type="transmembrane region" description="Helical" evidence="8">
    <location>
        <begin position="391"/>
        <end position="413"/>
    </location>
</feature>
<evidence type="ECO:0000256" key="3">
    <source>
        <dbReference type="ARBA" id="ARBA00022448"/>
    </source>
</evidence>
<dbReference type="GO" id="GO:0005886">
    <property type="term" value="C:plasma membrane"/>
    <property type="evidence" value="ECO:0007669"/>
    <property type="project" value="UniProtKB-SubCell"/>
</dbReference>
<dbReference type="InterPro" id="IPR004680">
    <property type="entry name" value="Cit_transptr-like_dom"/>
</dbReference>
<accession>A0A0M7A182</accession>
<feature type="transmembrane region" description="Helical" evidence="8">
    <location>
        <begin position="91"/>
        <end position="109"/>
    </location>
</feature>
<keyword evidence="4" id="KW-1003">Cell membrane</keyword>
<organism evidence="10 11">
    <name type="scientific">Roseibium album</name>
    <dbReference type="NCBI Taxonomy" id="311410"/>
    <lineage>
        <taxon>Bacteria</taxon>
        <taxon>Pseudomonadati</taxon>
        <taxon>Pseudomonadota</taxon>
        <taxon>Alphaproteobacteria</taxon>
        <taxon>Hyphomicrobiales</taxon>
        <taxon>Stappiaceae</taxon>
        <taxon>Roseibium</taxon>
    </lineage>
</organism>
<dbReference type="Pfam" id="PF03600">
    <property type="entry name" value="CitMHS"/>
    <property type="match status" value="1"/>
</dbReference>
<dbReference type="OrthoDB" id="9774335at2"/>